<name>A0A1A8VXW8_PLAMA</name>
<dbReference type="VEuPathDB" id="PlasmoDB:PmUG01_08032600"/>
<reference evidence="6" key="2">
    <citation type="submission" date="2016-05" db="EMBL/GenBank/DDBJ databases">
        <authorList>
            <person name="Naeem Raeece"/>
        </authorList>
    </citation>
    <scope>NUCLEOTIDE SEQUENCE [LARGE SCALE GENOMIC DNA]</scope>
</reference>
<organism evidence="4 6">
    <name type="scientific">Plasmodium malariae</name>
    <dbReference type="NCBI Taxonomy" id="5858"/>
    <lineage>
        <taxon>Eukaryota</taxon>
        <taxon>Sar</taxon>
        <taxon>Alveolata</taxon>
        <taxon>Apicomplexa</taxon>
        <taxon>Aconoidasida</taxon>
        <taxon>Haemosporida</taxon>
        <taxon>Plasmodiidae</taxon>
        <taxon>Plasmodium</taxon>
        <taxon>Plasmodium (Plasmodium)</taxon>
    </lineage>
</organism>
<reference evidence="4" key="1">
    <citation type="submission" date="2016-05" db="EMBL/GenBank/DDBJ databases">
        <authorList>
            <person name="Lavstsen T."/>
            <person name="Jespersen J.S."/>
        </authorList>
    </citation>
    <scope>NUCLEOTIDE SEQUENCE [LARGE SCALE GENOMIC DNA]</scope>
</reference>
<sequence length="318" mass="37568">MDEFNETLEGLEEKINEYDKQLALVRGEIGKYEQAGNEENDQIKNLKKLECDMIEVINLTRDLINYKKQNKVDDEDKNELDQSKEQHHRSIHEDISNESTAIIGRTCSLIYENKKMYGLIENVAIEDNTEQLLISIYENNEKIMIPKNYVQLNEILHESALSENNQFQALYKKDGQWYDCIISKNTGDSYLITYIGYNNSEYVKNDQVRIKKKKKIKEIVTPAGYKIPENLIIKENDTLKVKIKKKKKRIALKKKQKNELINQEFANKTQQWRSFHEKAVNKSKHLLVTHKKVENIEYKNNPSNFNIRRKFDCNDNEE</sequence>
<dbReference type="Proteomes" id="UP000078597">
    <property type="component" value="Unassembled WGS sequence"/>
</dbReference>
<accession>A0A1A8VXW8</accession>
<evidence type="ECO:0000313" key="5">
    <source>
        <dbReference type="EMBL" id="SCN12201.1"/>
    </source>
</evidence>
<dbReference type="SMART" id="SM00333">
    <property type="entry name" value="TUDOR"/>
    <property type="match status" value="1"/>
</dbReference>
<gene>
    <name evidence="5" type="primary">SMN</name>
    <name evidence="4" type="ORF">PMALA_010040</name>
    <name evidence="5" type="ORF">PMUG01_08032600</name>
</gene>
<feature type="compositionally biased region" description="Basic and acidic residues" evidence="2">
    <location>
        <begin position="72"/>
        <end position="85"/>
    </location>
</feature>
<evidence type="ECO:0000259" key="3">
    <source>
        <dbReference type="PROSITE" id="PS50304"/>
    </source>
</evidence>
<dbReference type="GeneID" id="39868308"/>
<evidence type="ECO:0000313" key="7">
    <source>
        <dbReference type="Proteomes" id="UP000219813"/>
    </source>
</evidence>
<keyword evidence="7" id="KW-1185">Reference proteome</keyword>
<dbReference type="InterPro" id="IPR002999">
    <property type="entry name" value="Tudor"/>
</dbReference>
<protein>
    <submittedName>
        <fullName evidence="4 5">Survival motor neuron-like protein, putative</fullName>
    </submittedName>
</protein>
<dbReference type="SUPFAM" id="SSF63748">
    <property type="entry name" value="Tudor/PWWP/MBT"/>
    <property type="match status" value="1"/>
</dbReference>
<dbReference type="OrthoDB" id="79171at2759"/>
<proteinExistence type="predicted"/>
<dbReference type="AlphaFoldDB" id="A0A1A8VXW8"/>
<dbReference type="EMBL" id="FLQW01000551">
    <property type="protein sequence ID" value="SBS84550.1"/>
    <property type="molecule type" value="Genomic_DNA"/>
</dbReference>
<dbReference type="EMBL" id="LT594629">
    <property type="protein sequence ID" value="SCN12201.1"/>
    <property type="molecule type" value="Genomic_DNA"/>
</dbReference>
<evidence type="ECO:0000256" key="1">
    <source>
        <dbReference type="SAM" id="Coils"/>
    </source>
</evidence>
<evidence type="ECO:0000313" key="4">
    <source>
        <dbReference type="EMBL" id="SBS84550.1"/>
    </source>
</evidence>
<evidence type="ECO:0000313" key="6">
    <source>
        <dbReference type="Proteomes" id="UP000078597"/>
    </source>
</evidence>
<keyword evidence="1" id="KW-0175">Coiled coil</keyword>
<feature type="domain" description="Tudor" evidence="3">
    <location>
        <begin position="160"/>
        <end position="218"/>
    </location>
</feature>
<reference evidence="5 7" key="3">
    <citation type="submission" date="2016-06" db="EMBL/GenBank/DDBJ databases">
        <authorList>
            <consortium name="Pathogen Informatics"/>
        </authorList>
    </citation>
    <scope>NUCLEOTIDE SEQUENCE [LARGE SCALE GENOMIC DNA]</scope>
</reference>
<feature type="region of interest" description="Disordered" evidence="2">
    <location>
        <begin position="72"/>
        <end position="93"/>
    </location>
</feature>
<dbReference type="Gene3D" id="2.30.30.140">
    <property type="match status" value="1"/>
</dbReference>
<dbReference type="KEGG" id="pmal:PMUG01_08032600"/>
<evidence type="ECO:0000256" key="2">
    <source>
        <dbReference type="SAM" id="MobiDB-lite"/>
    </source>
</evidence>
<dbReference type="PROSITE" id="PS50304">
    <property type="entry name" value="TUDOR"/>
    <property type="match status" value="1"/>
</dbReference>
<dbReference type="Proteomes" id="UP000219813">
    <property type="component" value="Chromosome 8"/>
</dbReference>
<dbReference type="RefSeq" id="XP_028861172.1">
    <property type="nucleotide sequence ID" value="XM_029004488.1"/>
</dbReference>
<dbReference type="OMA" id="IGRTCSF"/>
<feature type="coiled-coil region" evidence="1">
    <location>
        <begin position="1"/>
        <end position="52"/>
    </location>
</feature>